<dbReference type="STRING" id="1124188.SAMN05444377_11522"/>
<evidence type="ECO:0000256" key="1">
    <source>
        <dbReference type="SAM" id="Phobius"/>
    </source>
</evidence>
<keyword evidence="1" id="KW-0812">Transmembrane</keyword>
<dbReference type="AlphaFoldDB" id="A0A1M5DHG7"/>
<proteinExistence type="predicted"/>
<dbReference type="EMBL" id="FQVQ01000015">
    <property type="protein sequence ID" value="SHF66366.1"/>
    <property type="molecule type" value="Genomic_DNA"/>
</dbReference>
<gene>
    <name evidence="2" type="ORF">SAMN05444377_11522</name>
</gene>
<sequence length="206" mass="23761">MVIVGTTTHLRYQSTLQGKCPYCDLNNSNLELQLYCDYTHLTLIPLFPVKRHGSIHCTACNAPIAYEELSQDCKTTVDAIAHQKRLFPIWTFTGSLVILLSLSIFIKNWYVKSHTDYPLEQLQKGDVVFYETENGYYSSFKILERKGPTFKVVHNTYIQNTFFDLEDLNEPSNYSKQKETLTLSDLNTMETKGYIEGIEKSKLNSF</sequence>
<name>A0A1M5DHG7_9FLAO</name>
<protein>
    <recommendedName>
        <fullName evidence="4">Zinc-ribbon 15 domain-containing protein</fullName>
    </recommendedName>
</protein>
<evidence type="ECO:0008006" key="4">
    <source>
        <dbReference type="Google" id="ProtNLM"/>
    </source>
</evidence>
<reference evidence="2 3" key="1">
    <citation type="submission" date="2016-11" db="EMBL/GenBank/DDBJ databases">
        <authorList>
            <person name="Jaros S."/>
            <person name="Januszkiewicz K."/>
            <person name="Wedrychowicz H."/>
        </authorList>
    </citation>
    <scope>NUCLEOTIDE SEQUENCE [LARGE SCALE GENOMIC DNA]</scope>
    <source>
        <strain evidence="2 3">DSM 25660</strain>
    </source>
</reference>
<keyword evidence="3" id="KW-1185">Reference proteome</keyword>
<dbReference type="Proteomes" id="UP000184147">
    <property type="component" value="Unassembled WGS sequence"/>
</dbReference>
<accession>A0A1M5DHG7</accession>
<keyword evidence="1" id="KW-0472">Membrane</keyword>
<feature type="transmembrane region" description="Helical" evidence="1">
    <location>
        <begin position="87"/>
        <end position="106"/>
    </location>
</feature>
<organism evidence="2 3">
    <name type="scientific">Flavobacterium fontis</name>
    <dbReference type="NCBI Taxonomy" id="1124188"/>
    <lineage>
        <taxon>Bacteria</taxon>
        <taxon>Pseudomonadati</taxon>
        <taxon>Bacteroidota</taxon>
        <taxon>Flavobacteriia</taxon>
        <taxon>Flavobacteriales</taxon>
        <taxon>Flavobacteriaceae</taxon>
        <taxon>Flavobacterium</taxon>
    </lineage>
</organism>
<keyword evidence="1" id="KW-1133">Transmembrane helix</keyword>
<evidence type="ECO:0000313" key="2">
    <source>
        <dbReference type="EMBL" id="SHF66366.1"/>
    </source>
</evidence>
<evidence type="ECO:0000313" key="3">
    <source>
        <dbReference type="Proteomes" id="UP000184147"/>
    </source>
</evidence>